<keyword evidence="1 2" id="KW-0238">DNA-binding</keyword>
<dbReference type="InterPro" id="IPR016032">
    <property type="entry name" value="Sig_transdc_resp-reg_C-effctor"/>
</dbReference>
<sequence>MKSANAAGLIRLLLQQSDRHPIRAVGAADLLPYDPRFIRSLRNLGILTEREGLRDDGATVLQVVDDALVAIDPETGACERHDDALDVQTFDIDLAAICRAIREQSGLEGPGPSPISTRVWRLGRSSRHGRVAEICLVRRLREETAQEIVDHVRGAIDTESSVALISLGRCDLPTAVARQLDAMRMIVALAEDLMGHAPGAPFALDIDRMRLASSMPAVETRLVVDRTGRRVICEGIELAVEPRDFDVFVLLAEEAADAGGWVLRDSIAAALRASTGRDGNPEQVDRSINRLRDIFRKEQGLSGVPKNGFIETKSKVGFRLTFAASEIGFMA</sequence>
<evidence type="ECO:0000256" key="2">
    <source>
        <dbReference type="PROSITE-ProRule" id="PRU01091"/>
    </source>
</evidence>
<evidence type="ECO:0000256" key="1">
    <source>
        <dbReference type="ARBA" id="ARBA00023125"/>
    </source>
</evidence>
<evidence type="ECO:0000313" key="5">
    <source>
        <dbReference type="Proteomes" id="UP001218412"/>
    </source>
</evidence>
<name>A0ABY7STE7_9RHOB</name>
<feature type="DNA-binding region" description="OmpR/PhoB-type" evidence="2">
    <location>
        <begin position="213"/>
        <end position="322"/>
    </location>
</feature>
<reference evidence="4 5" key="1">
    <citation type="submission" date="2021-01" db="EMBL/GenBank/DDBJ databases">
        <title>Biogeographic distribution of Paracoccus.</title>
        <authorList>
            <person name="Hollensteiner J."/>
            <person name="Leineberger J."/>
            <person name="Brinkhoff T."/>
            <person name="Daniel R."/>
        </authorList>
    </citation>
    <scope>NUCLEOTIDE SEQUENCE [LARGE SCALE GENOMIC DNA]</scope>
    <source>
        <strain evidence="4 5">LMG25392</strain>
    </source>
</reference>
<dbReference type="InterPro" id="IPR036388">
    <property type="entry name" value="WH-like_DNA-bd_sf"/>
</dbReference>
<gene>
    <name evidence="4" type="ORF">JHW45_11320</name>
</gene>
<evidence type="ECO:0000313" key="4">
    <source>
        <dbReference type="EMBL" id="WCR09687.1"/>
    </source>
</evidence>
<feature type="domain" description="OmpR/PhoB-type" evidence="3">
    <location>
        <begin position="213"/>
        <end position="322"/>
    </location>
</feature>
<dbReference type="RefSeq" id="WP_272857783.1">
    <property type="nucleotide sequence ID" value="NZ_CP067134.1"/>
</dbReference>
<protein>
    <recommendedName>
        <fullName evidence="3">OmpR/PhoB-type domain-containing protein</fullName>
    </recommendedName>
</protein>
<evidence type="ECO:0000259" key="3">
    <source>
        <dbReference type="PROSITE" id="PS51755"/>
    </source>
</evidence>
<dbReference type="SUPFAM" id="SSF46894">
    <property type="entry name" value="C-terminal effector domain of the bipartite response regulators"/>
    <property type="match status" value="1"/>
</dbReference>
<dbReference type="Gene3D" id="1.10.10.10">
    <property type="entry name" value="Winged helix-like DNA-binding domain superfamily/Winged helix DNA-binding domain"/>
    <property type="match status" value="1"/>
</dbReference>
<dbReference type="InterPro" id="IPR001867">
    <property type="entry name" value="OmpR/PhoB-type_DNA-bd"/>
</dbReference>
<dbReference type="Proteomes" id="UP001218412">
    <property type="component" value="Chromosome"/>
</dbReference>
<dbReference type="PROSITE" id="PS51755">
    <property type="entry name" value="OMPR_PHOB"/>
    <property type="match status" value="1"/>
</dbReference>
<keyword evidence="5" id="KW-1185">Reference proteome</keyword>
<accession>A0ABY7STE7</accession>
<proteinExistence type="predicted"/>
<organism evidence="4 5">
    <name type="scientific">Paracoccus stylophorae</name>
    <dbReference type="NCBI Taxonomy" id="659350"/>
    <lineage>
        <taxon>Bacteria</taxon>
        <taxon>Pseudomonadati</taxon>
        <taxon>Pseudomonadota</taxon>
        <taxon>Alphaproteobacteria</taxon>
        <taxon>Rhodobacterales</taxon>
        <taxon>Paracoccaceae</taxon>
        <taxon>Paracoccus</taxon>
    </lineage>
</organism>
<dbReference type="EMBL" id="CP067134">
    <property type="protein sequence ID" value="WCR09687.1"/>
    <property type="molecule type" value="Genomic_DNA"/>
</dbReference>